<dbReference type="Proteomes" id="UP000322234">
    <property type="component" value="Unassembled WGS sequence"/>
</dbReference>
<keyword evidence="6" id="KW-0677">Repeat</keyword>
<proteinExistence type="inferred from homology"/>
<dbReference type="SMART" id="SM00360">
    <property type="entry name" value="RRM"/>
    <property type="match status" value="2"/>
</dbReference>
<name>A0A6B0QP84_9CETA</name>
<sequence>MPRVYIGRLSYQARERDVERFFKGYGKILEVDLKNGYGFVEFDDLRDADDAVYELNGKDLCGERVIVEHARGPRRDGSYGSGRSGYGYRRSGRDKYGPPTRTEYRLIVENLSSRCSWQDLKDYMRQAGEVTYADAHKGRKNEGVIEFVSYSDMKRALEKLDGTEVNGRKIRLVEDKPGSRRRRSYSRSRSHSRSGSRSRSKSRSRSQSRSRSKKEKSRSPSKDKSRSRSRSADKRRSKSKDPAEEKVQNSDRTGKSKSRSPSRHKSKSRSRSQERGAEEARGSASRSRSKEKSLRKSRSRSQGGSRSRSRSKSKDKRKGRKRSREESRSRSRSRSKSERSRKRGGKRDSNHFRVFPQAPLGKKSEQSLGASAVVLPNQKLVPEPKVSQTNGECSRQGHLSLMAGGTSVPVKKLCRDSRLSEDIVSSSAWQSPLTGIRSGT</sequence>
<keyword evidence="14" id="KW-1185">Reference proteome</keyword>
<evidence type="ECO:0000256" key="11">
    <source>
        <dbReference type="SAM" id="MobiDB-lite"/>
    </source>
</evidence>
<evidence type="ECO:0000256" key="1">
    <source>
        <dbReference type="ARBA" id="ARBA00004324"/>
    </source>
</evidence>
<evidence type="ECO:0000256" key="10">
    <source>
        <dbReference type="PROSITE-ProRule" id="PRU00176"/>
    </source>
</evidence>
<protein>
    <recommendedName>
        <fullName evidence="12">RRM domain-containing protein</fullName>
    </recommendedName>
</protein>
<organism evidence="13 14">
    <name type="scientific">Bos mutus</name>
    <name type="common">wild yak</name>
    <dbReference type="NCBI Taxonomy" id="72004"/>
    <lineage>
        <taxon>Eukaryota</taxon>
        <taxon>Metazoa</taxon>
        <taxon>Chordata</taxon>
        <taxon>Craniata</taxon>
        <taxon>Vertebrata</taxon>
        <taxon>Euteleostomi</taxon>
        <taxon>Mammalia</taxon>
        <taxon>Eutheria</taxon>
        <taxon>Laurasiatheria</taxon>
        <taxon>Artiodactyla</taxon>
        <taxon>Ruminantia</taxon>
        <taxon>Pecora</taxon>
        <taxon>Bovidae</taxon>
        <taxon>Bovinae</taxon>
        <taxon>Bos</taxon>
    </lineage>
</organism>
<feature type="compositionally biased region" description="Basic residues" evidence="11">
    <location>
        <begin position="179"/>
        <end position="216"/>
    </location>
</feature>
<dbReference type="Gene3D" id="3.30.70.330">
    <property type="match status" value="2"/>
</dbReference>
<evidence type="ECO:0000256" key="2">
    <source>
        <dbReference type="ARBA" id="ARBA00010269"/>
    </source>
</evidence>
<dbReference type="FunFam" id="3.30.70.330:FF:000028">
    <property type="entry name" value="Putative serine/arginine-rich splicing factor 4"/>
    <property type="match status" value="1"/>
</dbReference>
<dbReference type="CDD" id="cd12600">
    <property type="entry name" value="RRM2_SRSF4_like"/>
    <property type="match status" value="1"/>
</dbReference>
<dbReference type="GO" id="GO:0005737">
    <property type="term" value="C:cytoplasm"/>
    <property type="evidence" value="ECO:0007669"/>
    <property type="project" value="TreeGrafter"/>
</dbReference>
<feature type="region of interest" description="Disordered" evidence="11">
    <location>
        <begin position="381"/>
        <end position="400"/>
    </location>
</feature>
<keyword evidence="5" id="KW-0507">mRNA processing</keyword>
<dbReference type="InterPro" id="IPR050374">
    <property type="entry name" value="RRT5_SRSF_SR"/>
</dbReference>
<evidence type="ECO:0000259" key="12">
    <source>
        <dbReference type="PROSITE" id="PS50102"/>
    </source>
</evidence>
<dbReference type="GO" id="GO:0006397">
    <property type="term" value="P:mRNA processing"/>
    <property type="evidence" value="ECO:0007669"/>
    <property type="project" value="UniProtKB-KW"/>
</dbReference>
<feature type="region of interest" description="Disordered" evidence="11">
    <location>
        <begin position="72"/>
        <end position="95"/>
    </location>
</feature>
<evidence type="ECO:0000256" key="9">
    <source>
        <dbReference type="ARBA" id="ARBA00023242"/>
    </source>
</evidence>
<accession>A0A6B0QP84</accession>
<evidence type="ECO:0000256" key="5">
    <source>
        <dbReference type="ARBA" id="ARBA00022664"/>
    </source>
</evidence>
<dbReference type="FunFam" id="3.30.70.330:FF:000190">
    <property type="entry name" value="serine/arginine-rich splicing factor 4 isoform X1"/>
    <property type="match status" value="1"/>
</dbReference>
<evidence type="ECO:0000256" key="7">
    <source>
        <dbReference type="ARBA" id="ARBA00022884"/>
    </source>
</evidence>
<dbReference type="InterPro" id="IPR000504">
    <property type="entry name" value="RRM_dom"/>
</dbReference>
<dbReference type="GO" id="GO:0016607">
    <property type="term" value="C:nuclear speck"/>
    <property type="evidence" value="ECO:0007669"/>
    <property type="project" value="UniProtKB-SubCell"/>
</dbReference>
<feature type="compositionally biased region" description="Basic residues" evidence="11">
    <location>
        <begin position="255"/>
        <end position="270"/>
    </location>
</feature>
<feature type="domain" description="RRM" evidence="12">
    <location>
        <begin position="104"/>
        <end position="177"/>
    </location>
</feature>
<dbReference type="AlphaFoldDB" id="A0A6B0QP84"/>
<dbReference type="InterPro" id="IPR047190">
    <property type="entry name" value="RRM2_SRSF4/6"/>
</dbReference>
<dbReference type="Pfam" id="PF00076">
    <property type="entry name" value="RRM_1"/>
    <property type="match status" value="2"/>
</dbReference>
<keyword evidence="9" id="KW-0539">Nucleus</keyword>
<keyword evidence="4" id="KW-0597">Phosphoprotein</keyword>
<dbReference type="GO" id="GO:0003729">
    <property type="term" value="F:mRNA binding"/>
    <property type="evidence" value="ECO:0007669"/>
    <property type="project" value="TreeGrafter"/>
</dbReference>
<feature type="compositionally biased region" description="Basic and acidic residues" evidence="11">
    <location>
        <begin position="217"/>
        <end position="254"/>
    </location>
</feature>
<evidence type="ECO:0000256" key="6">
    <source>
        <dbReference type="ARBA" id="ARBA00022737"/>
    </source>
</evidence>
<evidence type="ECO:0000256" key="4">
    <source>
        <dbReference type="ARBA" id="ARBA00022553"/>
    </source>
</evidence>
<dbReference type="InterPro" id="IPR035979">
    <property type="entry name" value="RBD_domain_sf"/>
</dbReference>
<evidence type="ECO:0000256" key="8">
    <source>
        <dbReference type="ARBA" id="ARBA00023187"/>
    </source>
</evidence>
<feature type="compositionally biased region" description="Basic residues" evidence="11">
    <location>
        <begin position="330"/>
        <end position="345"/>
    </location>
</feature>
<feature type="compositionally biased region" description="Basic and acidic residues" evidence="11">
    <location>
        <begin position="271"/>
        <end position="281"/>
    </location>
</feature>
<comment type="caution">
    <text evidence="13">The sequence shown here is derived from an EMBL/GenBank/DDBJ whole genome shotgun (WGS) entry which is preliminary data.</text>
</comment>
<dbReference type="PROSITE" id="PS50102">
    <property type="entry name" value="RRM"/>
    <property type="match status" value="2"/>
</dbReference>
<dbReference type="InterPro" id="IPR012677">
    <property type="entry name" value="Nucleotide-bd_a/b_plait_sf"/>
</dbReference>
<evidence type="ECO:0000256" key="3">
    <source>
        <dbReference type="ARBA" id="ARBA00022491"/>
    </source>
</evidence>
<feature type="domain" description="RRM" evidence="12">
    <location>
        <begin position="2"/>
        <end position="72"/>
    </location>
</feature>
<keyword evidence="8" id="KW-0508">mRNA splicing</keyword>
<comment type="subcellular location">
    <subcellularLocation>
        <location evidence="1">Nucleus speckle</location>
    </subcellularLocation>
</comment>
<comment type="similarity">
    <text evidence="2">Belongs to the splicing factor SR family.</text>
</comment>
<dbReference type="EMBL" id="VBQZ03000001">
    <property type="protein sequence ID" value="MXQ79429.1"/>
    <property type="molecule type" value="Genomic_DNA"/>
</dbReference>
<keyword evidence="7 10" id="KW-0694">RNA-binding</keyword>
<evidence type="ECO:0000313" key="13">
    <source>
        <dbReference type="EMBL" id="MXQ79429.1"/>
    </source>
</evidence>
<dbReference type="CDD" id="cd12337">
    <property type="entry name" value="RRM1_SRSF4_like"/>
    <property type="match status" value="1"/>
</dbReference>
<feature type="region of interest" description="Disordered" evidence="11">
    <location>
        <begin position="169"/>
        <end position="369"/>
    </location>
</feature>
<dbReference type="PANTHER" id="PTHR23003:SF45">
    <property type="entry name" value="SERINE_ARGININE-RICH SPLICING FACTOR 4"/>
    <property type="match status" value="1"/>
</dbReference>
<evidence type="ECO:0000313" key="14">
    <source>
        <dbReference type="Proteomes" id="UP000322234"/>
    </source>
</evidence>
<dbReference type="GO" id="GO:0008380">
    <property type="term" value="P:RNA splicing"/>
    <property type="evidence" value="ECO:0007669"/>
    <property type="project" value="UniProtKB-KW"/>
</dbReference>
<dbReference type="SUPFAM" id="SSF54928">
    <property type="entry name" value="RNA-binding domain, RBD"/>
    <property type="match status" value="1"/>
</dbReference>
<reference evidence="13" key="1">
    <citation type="submission" date="2019-10" db="EMBL/GenBank/DDBJ databases">
        <title>The sequence and de novo assembly of the wild yak genome.</title>
        <authorList>
            <person name="Liu Y."/>
        </authorList>
    </citation>
    <scope>NUCLEOTIDE SEQUENCE [LARGE SCALE GENOMIC DNA]</scope>
    <source>
        <strain evidence="13">WY2019</strain>
    </source>
</reference>
<dbReference type="PANTHER" id="PTHR23003">
    <property type="entry name" value="RNA RECOGNITION MOTIF RRM DOMAIN CONTAINING PROTEIN"/>
    <property type="match status" value="1"/>
</dbReference>
<keyword evidence="3" id="KW-0678">Repressor</keyword>
<gene>
    <name evidence="13" type="ORF">E5288_WYG000363</name>
</gene>
<feature type="compositionally biased region" description="Basic residues" evidence="11">
    <location>
        <begin position="307"/>
        <end position="322"/>
    </location>
</feature>